<dbReference type="EMBL" id="JASWJB010000286">
    <property type="protein sequence ID" value="KAK2592139.1"/>
    <property type="molecule type" value="Genomic_DNA"/>
</dbReference>
<protein>
    <submittedName>
        <fullName evidence="2">Uncharacterized protein</fullName>
    </submittedName>
</protein>
<feature type="compositionally biased region" description="Basic and acidic residues" evidence="1">
    <location>
        <begin position="107"/>
        <end position="126"/>
    </location>
</feature>
<evidence type="ECO:0000313" key="2">
    <source>
        <dbReference type="EMBL" id="KAK2592139.1"/>
    </source>
</evidence>
<comment type="caution">
    <text evidence="2">The sequence shown here is derived from an EMBL/GenBank/DDBJ whole genome shotgun (WGS) entry which is preliminary data.</text>
</comment>
<accession>A0AAJ0FUF9</accession>
<feature type="compositionally biased region" description="Basic and acidic residues" evidence="1">
    <location>
        <begin position="68"/>
        <end position="79"/>
    </location>
</feature>
<gene>
    <name evidence="2" type="ORF">QQS21_010177</name>
</gene>
<evidence type="ECO:0000256" key="1">
    <source>
        <dbReference type="SAM" id="MobiDB-lite"/>
    </source>
</evidence>
<proteinExistence type="predicted"/>
<dbReference type="AlphaFoldDB" id="A0AAJ0FUF9"/>
<evidence type="ECO:0000313" key="3">
    <source>
        <dbReference type="Proteomes" id="UP001251528"/>
    </source>
</evidence>
<dbReference type="Proteomes" id="UP001251528">
    <property type="component" value="Unassembled WGS sequence"/>
</dbReference>
<name>A0AAJ0FUF9_9HYPO</name>
<feature type="compositionally biased region" description="Basic and acidic residues" evidence="1">
    <location>
        <begin position="31"/>
        <end position="46"/>
    </location>
</feature>
<reference evidence="2" key="1">
    <citation type="submission" date="2023-06" db="EMBL/GenBank/DDBJ databases">
        <title>Conoideocrella luteorostrata (Hypocreales: Clavicipitaceae), a potential biocontrol fungus for elongate hemlock scale in United States Christmas tree production areas.</title>
        <authorList>
            <person name="Barrett H."/>
            <person name="Lovett B."/>
            <person name="Macias A.M."/>
            <person name="Stajich J.E."/>
            <person name="Kasson M.T."/>
        </authorList>
    </citation>
    <scope>NUCLEOTIDE SEQUENCE</scope>
    <source>
        <strain evidence="2">ARSEF 14590</strain>
    </source>
</reference>
<sequence>MPKPPPPSLPRTTTAAAATFDPWNSSSTGHQRPDHRPGTAWRDSRTRKVNSQFRGGEARIRGAWGSGTERHGSDKEARRVIGRRGASVVDMLKKPGLMKNMEESLGGDEKKKEKEKEKKQEKSREGDEIDVFAGSRKPRDEDGDARRRERGIFYGTVIYVNGSTYPLISDHKLKHLGPGESPSRKTVIRGALLECQDCRDGAGQCIRVVEFEGMT</sequence>
<feature type="region of interest" description="Disordered" evidence="1">
    <location>
        <begin position="18"/>
        <end position="144"/>
    </location>
</feature>
<keyword evidence="3" id="KW-1185">Reference proteome</keyword>
<organism evidence="2 3">
    <name type="scientific">Conoideocrella luteorostrata</name>
    <dbReference type="NCBI Taxonomy" id="1105319"/>
    <lineage>
        <taxon>Eukaryota</taxon>
        <taxon>Fungi</taxon>
        <taxon>Dikarya</taxon>
        <taxon>Ascomycota</taxon>
        <taxon>Pezizomycotina</taxon>
        <taxon>Sordariomycetes</taxon>
        <taxon>Hypocreomycetidae</taxon>
        <taxon>Hypocreales</taxon>
        <taxon>Clavicipitaceae</taxon>
        <taxon>Conoideocrella</taxon>
    </lineage>
</organism>